<evidence type="ECO:0000256" key="2">
    <source>
        <dbReference type="SAM" id="MobiDB-lite"/>
    </source>
</evidence>
<reference evidence="3" key="1">
    <citation type="submission" date="2022-11" db="EMBL/GenBank/DDBJ databases">
        <title>Centuries of genome instability and evolution in soft-shell clam transmissible cancer (bioRxiv).</title>
        <authorList>
            <person name="Hart S.F.M."/>
            <person name="Yonemitsu M.A."/>
            <person name="Giersch R.M."/>
            <person name="Beal B.F."/>
            <person name="Arriagada G."/>
            <person name="Davis B.W."/>
            <person name="Ostrander E.A."/>
            <person name="Goff S.P."/>
            <person name="Metzger M.J."/>
        </authorList>
    </citation>
    <scope>NUCLEOTIDE SEQUENCE</scope>
    <source>
        <strain evidence="3">MELC-2E11</strain>
        <tissue evidence="3">Siphon/mantle</tissue>
    </source>
</reference>
<evidence type="ECO:0000313" key="3">
    <source>
        <dbReference type="EMBL" id="WAR21794.1"/>
    </source>
</evidence>
<evidence type="ECO:0000256" key="1">
    <source>
        <dbReference type="SAM" id="Coils"/>
    </source>
</evidence>
<keyword evidence="4" id="KW-1185">Reference proteome</keyword>
<protein>
    <submittedName>
        <fullName evidence="3">Uncharacterized protein</fullName>
    </submittedName>
</protein>
<feature type="region of interest" description="Disordered" evidence="2">
    <location>
        <begin position="205"/>
        <end position="225"/>
    </location>
</feature>
<feature type="compositionally biased region" description="Polar residues" evidence="2">
    <location>
        <begin position="302"/>
        <end position="314"/>
    </location>
</feature>
<feature type="coiled-coil region" evidence="1">
    <location>
        <begin position="325"/>
        <end position="353"/>
    </location>
</feature>
<feature type="region of interest" description="Disordered" evidence="2">
    <location>
        <begin position="280"/>
        <end position="317"/>
    </location>
</feature>
<name>A0ABY7FKC1_MYAAR</name>
<dbReference type="EMBL" id="CP111023">
    <property type="protein sequence ID" value="WAR21794.1"/>
    <property type="molecule type" value="Genomic_DNA"/>
</dbReference>
<sequence>MPQGFPITEGLTMHQMPDPITTMTHTSVSISMHQPASSMVFVSMSGAQFSSLCDTMTTSIPGKHSSSSAGGIEMVIVSTTNSLPVSISHTSTMATSTVTVNSDYKLSEIVSRGGAEFWKNEAGTSKREIETELVPMRSDVLSVQRRSRQFFTLMEDDDEMDYGSNRPKFADDEPQSKNVLVDPLMGISKTMRRLTRKNDYGKLKMSTVMNKNPPNLDRGYESEPETDKMPVTLLDHVEKSGLRRISSHPELDELELMAQDNLKGNGDNNSEDLFENYALGKSKSLPTTPRVSPKLLRKNRTSNELESPSDSQNHGAGYSFLASVIGGLRVTKAKQEQQRKDAEQRLIEKKKQHDKKVVSDQAGLIVPRQENQVVMAGASTSSKTATVDTLLNSNMSEKVNETQSKSPPKKSFLTNVMNWSTQKQVDVSRKESNMWSPTSF</sequence>
<dbReference type="Proteomes" id="UP001164746">
    <property type="component" value="Chromosome 12"/>
</dbReference>
<evidence type="ECO:0000313" key="4">
    <source>
        <dbReference type="Proteomes" id="UP001164746"/>
    </source>
</evidence>
<feature type="region of interest" description="Disordered" evidence="2">
    <location>
        <begin position="397"/>
        <end position="417"/>
    </location>
</feature>
<accession>A0ABY7FKC1</accession>
<keyword evidence="1" id="KW-0175">Coiled coil</keyword>
<proteinExistence type="predicted"/>
<organism evidence="3 4">
    <name type="scientific">Mya arenaria</name>
    <name type="common">Soft-shell clam</name>
    <dbReference type="NCBI Taxonomy" id="6604"/>
    <lineage>
        <taxon>Eukaryota</taxon>
        <taxon>Metazoa</taxon>
        <taxon>Spiralia</taxon>
        <taxon>Lophotrochozoa</taxon>
        <taxon>Mollusca</taxon>
        <taxon>Bivalvia</taxon>
        <taxon>Autobranchia</taxon>
        <taxon>Heteroconchia</taxon>
        <taxon>Euheterodonta</taxon>
        <taxon>Imparidentia</taxon>
        <taxon>Neoheterodontei</taxon>
        <taxon>Myida</taxon>
        <taxon>Myoidea</taxon>
        <taxon>Myidae</taxon>
        <taxon>Mya</taxon>
    </lineage>
</organism>
<gene>
    <name evidence="3" type="ORF">MAR_015768</name>
</gene>